<dbReference type="GO" id="GO:0008655">
    <property type="term" value="P:pyrimidine-containing compound salvage"/>
    <property type="evidence" value="ECO:0007669"/>
    <property type="project" value="UniProtKB-ARBA"/>
</dbReference>
<keyword evidence="5" id="KW-0021">Allosteric enzyme</keyword>
<dbReference type="STRING" id="431595.K3X6N8"/>
<dbReference type="HOGENOM" id="CLU_067096_1_1_1"/>
<dbReference type="Pfam" id="PF14681">
    <property type="entry name" value="UPRTase"/>
    <property type="match status" value="1"/>
</dbReference>
<evidence type="ECO:0000313" key="11">
    <source>
        <dbReference type="EnsemblProtists" id="PYU1_T012887"/>
    </source>
</evidence>
<keyword evidence="6" id="KW-0328">Glycosyltransferase</keyword>
<dbReference type="InParanoid" id="K3X6N8"/>
<dbReference type="GO" id="GO:0004845">
    <property type="term" value="F:uracil phosphoribosyltransferase activity"/>
    <property type="evidence" value="ECO:0007669"/>
    <property type="project" value="UniProtKB-EC"/>
</dbReference>
<dbReference type="EnsemblProtists" id="PYU1_T012887">
    <property type="protein sequence ID" value="PYU1_T012887"/>
    <property type="gene ID" value="PYU1_G012860"/>
</dbReference>
<evidence type="ECO:0000256" key="1">
    <source>
        <dbReference type="ARBA" id="ARBA00001946"/>
    </source>
</evidence>
<evidence type="ECO:0000256" key="4">
    <source>
        <dbReference type="ARBA" id="ARBA00011894"/>
    </source>
</evidence>
<comment type="similarity">
    <text evidence="3">Belongs to the UPRTase family.</text>
</comment>
<evidence type="ECO:0000256" key="6">
    <source>
        <dbReference type="ARBA" id="ARBA00022676"/>
    </source>
</evidence>
<feature type="domain" description="Phosphoribosyltransferase" evidence="10">
    <location>
        <begin position="23"/>
        <end position="234"/>
    </location>
</feature>
<evidence type="ECO:0000256" key="9">
    <source>
        <dbReference type="ARBA" id="ARBA00023134"/>
    </source>
</evidence>
<keyword evidence="12" id="KW-1185">Reference proteome</keyword>
<accession>K3X6N8</accession>
<dbReference type="AlphaFoldDB" id="K3X6N8"/>
<comment type="pathway">
    <text evidence="2">Pyrimidine metabolism; UMP biosynthesis via salvage pathway; UMP from uracil: step 1/1.</text>
</comment>
<dbReference type="FunFam" id="3.40.50.2020:FF:000023">
    <property type="entry name" value="Probable uracil phosphoribosyltransferase"/>
    <property type="match status" value="1"/>
</dbReference>
<evidence type="ECO:0000256" key="3">
    <source>
        <dbReference type="ARBA" id="ARBA00009516"/>
    </source>
</evidence>
<proteinExistence type="inferred from homology"/>
<dbReference type="NCBIfam" id="NF001097">
    <property type="entry name" value="PRK00129.1"/>
    <property type="match status" value="1"/>
</dbReference>
<evidence type="ECO:0000313" key="12">
    <source>
        <dbReference type="Proteomes" id="UP000019132"/>
    </source>
</evidence>
<dbReference type="InterPro" id="IPR000836">
    <property type="entry name" value="PRTase_dom"/>
</dbReference>
<dbReference type="GO" id="GO:0005525">
    <property type="term" value="F:GTP binding"/>
    <property type="evidence" value="ECO:0007669"/>
    <property type="project" value="UniProtKB-KW"/>
</dbReference>
<dbReference type="EMBL" id="GL376581">
    <property type="status" value="NOT_ANNOTATED_CDS"/>
    <property type="molecule type" value="Genomic_DNA"/>
</dbReference>
<dbReference type="eggNOG" id="KOG4203">
    <property type="taxonomic scope" value="Eukaryota"/>
</dbReference>
<comment type="cofactor">
    <cofactor evidence="1">
        <name>Mg(2+)</name>
        <dbReference type="ChEBI" id="CHEBI:18420"/>
    </cofactor>
</comment>
<dbReference type="EC" id="2.4.2.9" evidence="4"/>
<dbReference type="Proteomes" id="UP000019132">
    <property type="component" value="Unassembled WGS sequence"/>
</dbReference>
<organism evidence="11 12">
    <name type="scientific">Globisporangium ultimum (strain ATCC 200006 / CBS 805.95 / DAOM BR144)</name>
    <name type="common">Pythium ultimum</name>
    <dbReference type="NCBI Taxonomy" id="431595"/>
    <lineage>
        <taxon>Eukaryota</taxon>
        <taxon>Sar</taxon>
        <taxon>Stramenopiles</taxon>
        <taxon>Oomycota</taxon>
        <taxon>Peronosporomycetes</taxon>
        <taxon>Pythiales</taxon>
        <taxon>Pythiaceae</taxon>
        <taxon>Globisporangium</taxon>
    </lineage>
</organism>
<dbReference type="CDD" id="cd06223">
    <property type="entry name" value="PRTases_typeI"/>
    <property type="match status" value="1"/>
</dbReference>
<protein>
    <recommendedName>
        <fullName evidence="4">uracil phosphoribosyltransferase</fullName>
        <ecNumber evidence="4">2.4.2.9</ecNumber>
    </recommendedName>
</protein>
<evidence type="ECO:0000256" key="2">
    <source>
        <dbReference type="ARBA" id="ARBA00005180"/>
    </source>
</evidence>
<dbReference type="VEuPathDB" id="FungiDB:PYU1_G012860"/>
<keyword evidence="9" id="KW-0342">GTP-binding</keyword>
<dbReference type="SUPFAM" id="SSF53271">
    <property type="entry name" value="PRTase-like"/>
    <property type="match status" value="1"/>
</dbReference>
<sequence>MATPDVVASLEAKYPNLHVLKYKALASLQIKLRDVKSSHAQFKHYADRLMRQVPSCIVSILAEEGLASCASSTATIYTPTGDSFTGLLPAERVCAVSIIRAGDSLLDAVIACDPSVSVGKILIQRDEATVEKTPVMFYSKLPPGIESFSNVLLVDPMLATGGSVLMAIKTLIAAGVEEKKITFLNVISCPEGIDTLFQAYPAVKIVTAGLDRGLNGQKYILPGLGDYGDRYYNTVE</sequence>
<dbReference type="OMA" id="ACANKTQ"/>
<reference evidence="12" key="1">
    <citation type="journal article" date="2010" name="Genome Biol.">
        <title>Genome sequence of the necrotrophic plant pathogen Pythium ultimum reveals original pathogenicity mechanisms and effector repertoire.</title>
        <authorList>
            <person name="Levesque C.A."/>
            <person name="Brouwer H."/>
            <person name="Cano L."/>
            <person name="Hamilton J.P."/>
            <person name="Holt C."/>
            <person name="Huitema E."/>
            <person name="Raffaele S."/>
            <person name="Robideau G.P."/>
            <person name="Thines M."/>
            <person name="Win J."/>
            <person name="Zerillo M.M."/>
            <person name="Beakes G.W."/>
            <person name="Boore J.L."/>
            <person name="Busam D."/>
            <person name="Dumas B."/>
            <person name="Ferriera S."/>
            <person name="Fuerstenberg S.I."/>
            <person name="Gachon C.M."/>
            <person name="Gaulin E."/>
            <person name="Govers F."/>
            <person name="Grenville-Briggs L."/>
            <person name="Horner N."/>
            <person name="Hostetler J."/>
            <person name="Jiang R.H."/>
            <person name="Johnson J."/>
            <person name="Krajaejun T."/>
            <person name="Lin H."/>
            <person name="Meijer H.J."/>
            <person name="Moore B."/>
            <person name="Morris P."/>
            <person name="Phuntmart V."/>
            <person name="Puiu D."/>
            <person name="Shetty J."/>
            <person name="Stajich J.E."/>
            <person name="Tripathy S."/>
            <person name="Wawra S."/>
            <person name="van West P."/>
            <person name="Whitty B.R."/>
            <person name="Coutinho P.M."/>
            <person name="Henrissat B."/>
            <person name="Martin F."/>
            <person name="Thomas P.D."/>
            <person name="Tyler B.M."/>
            <person name="De Vries R.P."/>
            <person name="Kamoun S."/>
            <person name="Yandell M."/>
            <person name="Tisserat N."/>
            <person name="Buell C.R."/>
        </authorList>
    </citation>
    <scope>NUCLEOTIDE SEQUENCE</scope>
    <source>
        <strain evidence="12">DAOM:BR144</strain>
    </source>
</reference>
<reference evidence="11" key="3">
    <citation type="submission" date="2015-02" db="UniProtKB">
        <authorList>
            <consortium name="EnsemblProtists"/>
        </authorList>
    </citation>
    <scope>IDENTIFICATION</scope>
    <source>
        <strain evidence="11">DAOM BR144</strain>
    </source>
</reference>
<keyword evidence="8" id="KW-0547">Nucleotide-binding</keyword>
<name>K3X6N8_GLOUD</name>
<evidence type="ECO:0000256" key="8">
    <source>
        <dbReference type="ARBA" id="ARBA00022741"/>
    </source>
</evidence>
<evidence type="ECO:0000259" key="10">
    <source>
        <dbReference type="Pfam" id="PF14681"/>
    </source>
</evidence>
<dbReference type="Gene3D" id="3.40.50.2020">
    <property type="match status" value="1"/>
</dbReference>
<keyword evidence="7" id="KW-0808">Transferase</keyword>
<reference evidence="12" key="2">
    <citation type="submission" date="2010-04" db="EMBL/GenBank/DDBJ databases">
        <authorList>
            <person name="Buell R."/>
            <person name="Hamilton J."/>
            <person name="Hostetler J."/>
        </authorList>
    </citation>
    <scope>NUCLEOTIDE SEQUENCE [LARGE SCALE GENOMIC DNA]</scope>
    <source>
        <strain evidence="12">DAOM:BR144</strain>
    </source>
</reference>
<evidence type="ECO:0000256" key="7">
    <source>
        <dbReference type="ARBA" id="ARBA00022679"/>
    </source>
</evidence>
<dbReference type="InterPro" id="IPR029057">
    <property type="entry name" value="PRTase-like"/>
</dbReference>
<evidence type="ECO:0000256" key="5">
    <source>
        <dbReference type="ARBA" id="ARBA00022533"/>
    </source>
</evidence>